<keyword evidence="1" id="KW-0812">Transmembrane</keyword>
<dbReference type="Proteomes" id="UP000033841">
    <property type="component" value="Unassembled WGS sequence"/>
</dbReference>
<dbReference type="AlphaFoldDB" id="A0A0G0LTL7"/>
<organism evidence="2 3">
    <name type="scientific">Candidatus Shapirobacteria bacterium GW2011_GWE1_38_92</name>
    <dbReference type="NCBI Taxonomy" id="1618489"/>
    <lineage>
        <taxon>Bacteria</taxon>
        <taxon>Candidatus Shapironibacteriota</taxon>
    </lineage>
</organism>
<sequence length="108" mass="10912">MGTGNVPIGIIMFILKIVVYVQCSVTFGISVVSTPTGDRAGIRLVVKVGGISQSQNVVTPGGSIDGKLRVSIAETAAGTDKFSAINGVSAGYGFDHKTVRDTGGGVGI</sequence>
<reference evidence="2 3" key="1">
    <citation type="journal article" date="2015" name="Nature">
        <title>rRNA introns, odd ribosomes, and small enigmatic genomes across a large radiation of phyla.</title>
        <authorList>
            <person name="Brown C.T."/>
            <person name="Hug L.A."/>
            <person name="Thomas B.C."/>
            <person name="Sharon I."/>
            <person name="Castelle C.J."/>
            <person name="Singh A."/>
            <person name="Wilkins M.J."/>
            <person name="Williams K.H."/>
            <person name="Banfield J.F."/>
        </authorList>
    </citation>
    <scope>NUCLEOTIDE SEQUENCE [LARGE SCALE GENOMIC DNA]</scope>
</reference>
<keyword evidence="1" id="KW-0472">Membrane</keyword>
<protein>
    <submittedName>
        <fullName evidence="2">Uncharacterized protein</fullName>
    </submittedName>
</protein>
<evidence type="ECO:0000256" key="1">
    <source>
        <dbReference type="SAM" id="Phobius"/>
    </source>
</evidence>
<accession>A0A0G0LTL7</accession>
<keyword evidence="1" id="KW-1133">Transmembrane helix</keyword>
<gene>
    <name evidence="2" type="ORF">UT14_C0015G0011</name>
</gene>
<proteinExistence type="predicted"/>
<dbReference type="EMBL" id="LBVR01000015">
    <property type="protein sequence ID" value="KKQ91325.1"/>
    <property type="molecule type" value="Genomic_DNA"/>
</dbReference>
<comment type="caution">
    <text evidence="2">The sequence shown here is derived from an EMBL/GenBank/DDBJ whole genome shotgun (WGS) entry which is preliminary data.</text>
</comment>
<evidence type="ECO:0000313" key="3">
    <source>
        <dbReference type="Proteomes" id="UP000033841"/>
    </source>
</evidence>
<evidence type="ECO:0000313" key="2">
    <source>
        <dbReference type="EMBL" id="KKQ91325.1"/>
    </source>
</evidence>
<name>A0A0G0LTL7_9BACT</name>
<feature type="transmembrane region" description="Helical" evidence="1">
    <location>
        <begin position="6"/>
        <end position="33"/>
    </location>
</feature>